<name>A0A849L6D6_9RHOB</name>
<evidence type="ECO:0000313" key="10">
    <source>
        <dbReference type="EMBL" id="NNU81661.1"/>
    </source>
</evidence>
<protein>
    <submittedName>
        <fullName evidence="10">L,D-transpeptidase family protein</fullName>
    </submittedName>
</protein>
<dbReference type="CDD" id="cd16913">
    <property type="entry name" value="YkuD_like"/>
    <property type="match status" value="1"/>
</dbReference>
<evidence type="ECO:0000256" key="5">
    <source>
        <dbReference type="ARBA" id="ARBA00022984"/>
    </source>
</evidence>
<dbReference type="PANTHER" id="PTHR41533:SF2">
    <property type="entry name" value="BLR7131 PROTEIN"/>
    <property type="match status" value="1"/>
</dbReference>
<feature type="active site" description="Nucleophile" evidence="7">
    <location>
        <position position="138"/>
    </location>
</feature>
<dbReference type="Pfam" id="PF03734">
    <property type="entry name" value="YkuD"/>
    <property type="match status" value="1"/>
</dbReference>
<feature type="region of interest" description="Disordered" evidence="8">
    <location>
        <begin position="197"/>
        <end position="223"/>
    </location>
</feature>
<evidence type="ECO:0000256" key="8">
    <source>
        <dbReference type="SAM" id="MobiDB-lite"/>
    </source>
</evidence>
<dbReference type="Gene3D" id="2.40.440.10">
    <property type="entry name" value="L,D-transpeptidase catalytic domain-like"/>
    <property type="match status" value="1"/>
</dbReference>
<sequence length="223" mass="24197">MPGCGPAGNYPRRLDRAGIAHVVPDSGKAVLVNIPAFELIAFEDGAPAPRSRVIVAIPSHPTPVIGTHTTSVRFRPTWRPTQAMVASGEYRDRAWPPWPSNPLGLLAVRLAPGLLVYLHDTDRRDLFAEDHRALSHGCVRVPDWAGLAAWLLDNDRETVTALVEGRRPFDVPTPRVPVTLGYYTRFPDARGRIVEYPDNHDRAGRGAATGPASGGCDPRIGPG</sequence>
<evidence type="ECO:0000256" key="1">
    <source>
        <dbReference type="ARBA" id="ARBA00004752"/>
    </source>
</evidence>
<feature type="domain" description="L,D-TPase catalytic" evidence="9">
    <location>
        <begin position="28"/>
        <end position="162"/>
    </location>
</feature>
<dbReference type="EMBL" id="JABFBC010000002">
    <property type="protein sequence ID" value="NNU81661.1"/>
    <property type="molecule type" value="Genomic_DNA"/>
</dbReference>
<keyword evidence="5 7" id="KW-0573">Peptidoglycan synthesis</keyword>
<dbReference type="GO" id="GO:0016740">
    <property type="term" value="F:transferase activity"/>
    <property type="evidence" value="ECO:0007669"/>
    <property type="project" value="UniProtKB-KW"/>
</dbReference>
<dbReference type="Proteomes" id="UP000572377">
    <property type="component" value="Unassembled WGS sequence"/>
</dbReference>
<dbReference type="AlphaFoldDB" id="A0A849L6D6"/>
<dbReference type="InterPro" id="IPR005490">
    <property type="entry name" value="LD_TPept_cat_dom"/>
</dbReference>
<keyword evidence="4 7" id="KW-0133">Cell shape</keyword>
<dbReference type="UniPathway" id="UPA00219"/>
<dbReference type="RefSeq" id="WP_171326487.1">
    <property type="nucleotide sequence ID" value="NZ_JABFBC010000002.1"/>
</dbReference>
<reference evidence="10 11" key="1">
    <citation type="submission" date="2020-05" db="EMBL/GenBank/DDBJ databases">
        <title>Gimesia benthica sp. nov., a novel planctomycete isolated from a deep-sea water sample of the Northwest Indian Ocean.</title>
        <authorList>
            <person name="Wang J."/>
            <person name="Ruan C."/>
            <person name="Song L."/>
            <person name="Zhu Y."/>
            <person name="Li A."/>
            <person name="Zheng X."/>
            <person name="Wang L."/>
            <person name="Lu Z."/>
            <person name="Huang Y."/>
            <person name="Du W."/>
            <person name="Zhou Y."/>
            <person name="Huang L."/>
            <person name="Dai X."/>
        </authorList>
    </citation>
    <scope>NUCLEOTIDE SEQUENCE [LARGE SCALE GENOMIC DNA]</scope>
    <source>
        <strain evidence="10 11">YYQ-30</strain>
    </source>
</reference>
<keyword evidence="6 7" id="KW-0961">Cell wall biogenesis/degradation</keyword>
<dbReference type="InterPro" id="IPR038063">
    <property type="entry name" value="Transpep_catalytic_dom"/>
</dbReference>
<comment type="caution">
    <text evidence="10">The sequence shown here is derived from an EMBL/GenBank/DDBJ whole genome shotgun (WGS) entry which is preliminary data.</text>
</comment>
<evidence type="ECO:0000256" key="2">
    <source>
        <dbReference type="ARBA" id="ARBA00005992"/>
    </source>
</evidence>
<comment type="similarity">
    <text evidence="2">Belongs to the YkuD family.</text>
</comment>
<evidence type="ECO:0000313" key="11">
    <source>
        <dbReference type="Proteomes" id="UP000572377"/>
    </source>
</evidence>
<accession>A0A849L6D6</accession>
<keyword evidence="11" id="KW-1185">Reference proteome</keyword>
<dbReference type="SUPFAM" id="SSF141523">
    <property type="entry name" value="L,D-transpeptidase catalytic domain-like"/>
    <property type="match status" value="1"/>
</dbReference>
<comment type="pathway">
    <text evidence="1 7">Cell wall biogenesis; peptidoglycan biosynthesis.</text>
</comment>
<evidence type="ECO:0000256" key="6">
    <source>
        <dbReference type="ARBA" id="ARBA00023316"/>
    </source>
</evidence>
<gene>
    <name evidence="10" type="ORF">HMH01_14565</name>
</gene>
<keyword evidence="3" id="KW-0808">Transferase</keyword>
<feature type="active site" description="Proton donor/acceptor" evidence="7">
    <location>
        <position position="119"/>
    </location>
</feature>
<dbReference type="GO" id="GO:0009252">
    <property type="term" value="P:peptidoglycan biosynthetic process"/>
    <property type="evidence" value="ECO:0007669"/>
    <property type="project" value="UniProtKB-UniPathway"/>
</dbReference>
<dbReference type="GO" id="GO:0004180">
    <property type="term" value="F:carboxypeptidase activity"/>
    <property type="evidence" value="ECO:0007669"/>
    <property type="project" value="UniProtKB-ARBA"/>
</dbReference>
<evidence type="ECO:0000256" key="3">
    <source>
        <dbReference type="ARBA" id="ARBA00022679"/>
    </source>
</evidence>
<evidence type="ECO:0000259" key="9">
    <source>
        <dbReference type="PROSITE" id="PS52029"/>
    </source>
</evidence>
<dbReference type="GO" id="GO:0008360">
    <property type="term" value="P:regulation of cell shape"/>
    <property type="evidence" value="ECO:0007669"/>
    <property type="project" value="UniProtKB-UniRule"/>
</dbReference>
<dbReference type="GO" id="GO:0071555">
    <property type="term" value="P:cell wall organization"/>
    <property type="evidence" value="ECO:0007669"/>
    <property type="project" value="UniProtKB-UniRule"/>
</dbReference>
<organism evidence="10 11">
    <name type="scientific">Halovulum dunhuangense</name>
    <dbReference type="NCBI Taxonomy" id="1505036"/>
    <lineage>
        <taxon>Bacteria</taxon>
        <taxon>Pseudomonadati</taxon>
        <taxon>Pseudomonadota</taxon>
        <taxon>Alphaproteobacteria</taxon>
        <taxon>Rhodobacterales</taxon>
        <taxon>Paracoccaceae</taxon>
        <taxon>Halovulum</taxon>
    </lineage>
</organism>
<dbReference type="PROSITE" id="PS52029">
    <property type="entry name" value="LD_TPASE"/>
    <property type="match status" value="1"/>
</dbReference>
<evidence type="ECO:0000256" key="4">
    <source>
        <dbReference type="ARBA" id="ARBA00022960"/>
    </source>
</evidence>
<dbReference type="InterPro" id="IPR052905">
    <property type="entry name" value="LD-transpeptidase_YkuD-like"/>
</dbReference>
<evidence type="ECO:0000256" key="7">
    <source>
        <dbReference type="PROSITE-ProRule" id="PRU01373"/>
    </source>
</evidence>
<dbReference type="PANTHER" id="PTHR41533">
    <property type="entry name" value="L,D-TRANSPEPTIDASE HI_1667-RELATED"/>
    <property type="match status" value="1"/>
</dbReference>
<proteinExistence type="inferred from homology"/>